<feature type="transmembrane region" description="Helical" evidence="8">
    <location>
        <begin position="105"/>
        <end position="126"/>
    </location>
</feature>
<dbReference type="KEGG" id="kyr:CVV65_00145"/>
<dbReference type="InterPro" id="IPR000883">
    <property type="entry name" value="Cyt_C_Oxase_1"/>
</dbReference>
<evidence type="ECO:0000256" key="2">
    <source>
        <dbReference type="ARBA" id="ARBA00022660"/>
    </source>
</evidence>
<comment type="subcellular location">
    <subcellularLocation>
        <location evidence="1">Membrane</location>
        <topology evidence="1">Multi-pass membrane protein</topology>
    </subcellularLocation>
</comment>
<evidence type="ECO:0000313" key="10">
    <source>
        <dbReference type="EMBL" id="ATY83589.1"/>
    </source>
</evidence>
<dbReference type="OrthoDB" id="9764568at2"/>
<dbReference type="Gene3D" id="1.20.210.10">
    <property type="entry name" value="Cytochrome c oxidase-like, subunit I domain"/>
    <property type="match status" value="1"/>
</dbReference>
<evidence type="ECO:0000256" key="4">
    <source>
        <dbReference type="ARBA" id="ARBA00022982"/>
    </source>
</evidence>
<feature type="transmembrane region" description="Helical" evidence="8">
    <location>
        <begin position="268"/>
        <end position="286"/>
    </location>
</feature>
<feature type="transmembrane region" description="Helical" evidence="8">
    <location>
        <begin position="298"/>
        <end position="324"/>
    </location>
</feature>
<keyword evidence="7" id="KW-0349">Heme</keyword>
<evidence type="ECO:0000256" key="1">
    <source>
        <dbReference type="ARBA" id="ARBA00004141"/>
    </source>
</evidence>
<organism evidence="10 11">
    <name type="scientific">Kyrpidia spormannii</name>
    <dbReference type="NCBI Taxonomy" id="2055160"/>
    <lineage>
        <taxon>Bacteria</taxon>
        <taxon>Bacillati</taxon>
        <taxon>Bacillota</taxon>
        <taxon>Bacilli</taxon>
        <taxon>Bacillales</taxon>
        <taxon>Alicyclobacillaceae</taxon>
        <taxon>Kyrpidia</taxon>
    </lineage>
</organism>
<protein>
    <submittedName>
        <fullName evidence="10">Cytochrome C</fullName>
    </submittedName>
</protein>
<keyword evidence="7" id="KW-0813">Transport</keyword>
<dbReference type="GO" id="GO:0009060">
    <property type="term" value="P:aerobic respiration"/>
    <property type="evidence" value="ECO:0007669"/>
    <property type="project" value="InterPro"/>
</dbReference>
<reference evidence="11" key="1">
    <citation type="submission" date="2017-11" db="EMBL/GenBank/DDBJ databases">
        <title>Complete Genome Sequence of Kyrpidia sp. Strain EA-1, a thermophilic, hydrogen-oxidizing Bacterium, isolated from the Azores.</title>
        <authorList>
            <person name="Reiner J.E."/>
            <person name="Lapp C.J."/>
            <person name="Bunk B."/>
            <person name="Gescher J."/>
        </authorList>
    </citation>
    <scope>NUCLEOTIDE SEQUENCE [LARGE SCALE GENOMIC DNA]</scope>
    <source>
        <strain evidence="11">EA-1</strain>
    </source>
</reference>
<dbReference type="Proteomes" id="UP000231932">
    <property type="component" value="Chromosome"/>
</dbReference>
<keyword evidence="7" id="KW-0408">Iron</keyword>
<dbReference type="GO" id="GO:0004129">
    <property type="term" value="F:cytochrome-c oxidase activity"/>
    <property type="evidence" value="ECO:0007669"/>
    <property type="project" value="InterPro"/>
</dbReference>
<dbReference type="PROSITE" id="PS00077">
    <property type="entry name" value="COX1_CUB"/>
    <property type="match status" value="1"/>
</dbReference>
<dbReference type="InterPro" id="IPR033943">
    <property type="entry name" value="Ba3-like_Oxidase_I"/>
</dbReference>
<evidence type="ECO:0000256" key="6">
    <source>
        <dbReference type="ARBA" id="ARBA00023136"/>
    </source>
</evidence>
<dbReference type="Pfam" id="PF00115">
    <property type="entry name" value="COX1"/>
    <property type="match status" value="1"/>
</dbReference>
<feature type="transmembrane region" description="Helical" evidence="8">
    <location>
        <begin position="345"/>
        <end position="366"/>
    </location>
</feature>
<dbReference type="GO" id="GO:0020037">
    <property type="term" value="F:heme binding"/>
    <property type="evidence" value="ECO:0007669"/>
    <property type="project" value="InterPro"/>
</dbReference>
<evidence type="ECO:0000256" key="7">
    <source>
        <dbReference type="RuleBase" id="RU000370"/>
    </source>
</evidence>
<evidence type="ECO:0000256" key="5">
    <source>
        <dbReference type="ARBA" id="ARBA00022989"/>
    </source>
</evidence>
<feature type="transmembrane region" description="Helical" evidence="8">
    <location>
        <begin position="427"/>
        <end position="447"/>
    </location>
</feature>
<dbReference type="PANTHER" id="PTHR10422:SF40">
    <property type="entry name" value="CYTOCHROME C OXIDASE SUBUNIT I"/>
    <property type="match status" value="1"/>
</dbReference>
<dbReference type="InterPro" id="IPR023615">
    <property type="entry name" value="Cyt_c_Oxase_su1_BS"/>
</dbReference>
<dbReference type="EMBL" id="CP024955">
    <property type="protein sequence ID" value="ATY83589.1"/>
    <property type="molecule type" value="Genomic_DNA"/>
</dbReference>
<evidence type="ECO:0000256" key="8">
    <source>
        <dbReference type="SAM" id="Phobius"/>
    </source>
</evidence>
<feature type="transmembrane region" description="Helical" evidence="8">
    <location>
        <begin position="467"/>
        <end position="496"/>
    </location>
</feature>
<feature type="transmembrane region" description="Helical" evidence="8">
    <location>
        <begin position="24"/>
        <end position="46"/>
    </location>
</feature>
<keyword evidence="2 7" id="KW-0679">Respiratory chain</keyword>
<name>A0A2K8N1Y7_9BACL</name>
<sequence length="562" mass="63054">MSESAVETGTTRAPVFAFERGDRVLVLAHLGVAFIALLLGAAAGMLQGLQRTGYIKWPDAVGYYQLLTLHGVALALIFTTLFIIGFLLAGTAKTLGGRLHTVDRVWAWIGWIMMVVGTAMGTVSILNNSATVLYTFYAPLKASPWFYVAMALVVVGSWLGGVAIFTAYARWRRQHRGQVSPLFAYMSVATMILWIIATLGVAIEVLFQLIPMAFGWVPRVNVELSRTLFWYFGHPLVYFWLLPAYIYWYVNIPQIIKGKLFSDSLPRLTFVLFILYSIPVGFHHQFNEPGIANGWKILAAALTLTVVVPSLMTVFAMFATFEMAGRAQGATGRFAWLRKLPWKDVRFFAPFLGMVMFIPGGAGGVVNASYQLNQVIHNTLWVTGHFHMTLSSAVTLTFFGIAYWLVPALTNRKLTWRVNNLGIFQAWLWFIGMLLNAVPMHIVGLLGEPRRTAFTTYNDNPVVQPWLPYWPVMGMSGIFLFLSIMLFLGAMIYLWWFAPRLDTPAEFPIGEVKDKSHPTPMILERWPLWIALTGVLVLIVYTVPLVDMIQTPPPSSPPIRSW</sequence>
<keyword evidence="6 8" id="KW-0472">Membrane</keyword>
<dbReference type="AlphaFoldDB" id="A0A2K8N1Y7"/>
<evidence type="ECO:0000256" key="3">
    <source>
        <dbReference type="ARBA" id="ARBA00022692"/>
    </source>
</evidence>
<dbReference type="CDD" id="cd01660">
    <property type="entry name" value="ba3-like_Oxidase_I"/>
    <property type="match status" value="1"/>
</dbReference>
<dbReference type="PROSITE" id="PS50855">
    <property type="entry name" value="COX1"/>
    <property type="match status" value="1"/>
</dbReference>
<comment type="similarity">
    <text evidence="7">Belongs to the heme-copper respiratory oxidase family.</text>
</comment>
<keyword evidence="11" id="KW-1185">Reference proteome</keyword>
<feature type="transmembrane region" description="Helical" evidence="8">
    <location>
        <begin position="146"/>
        <end position="171"/>
    </location>
</feature>
<evidence type="ECO:0000313" key="11">
    <source>
        <dbReference type="Proteomes" id="UP000231932"/>
    </source>
</evidence>
<keyword evidence="3 7" id="KW-0812">Transmembrane</keyword>
<keyword evidence="4 7" id="KW-0249">Electron transport</keyword>
<dbReference type="InterPro" id="IPR023616">
    <property type="entry name" value="Cyt_c_oxase-like_su1_dom"/>
</dbReference>
<dbReference type="GO" id="GO:0016020">
    <property type="term" value="C:membrane"/>
    <property type="evidence" value="ECO:0007669"/>
    <property type="project" value="UniProtKB-SubCell"/>
</dbReference>
<accession>A0A2K8N1Y7</accession>
<evidence type="ECO:0000259" key="9">
    <source>
        <dbReference type="PROSITE" id="PS50855"/>
    </source>
</evidence>
<feature type="transmembrane region" description="Helical" evidence="8">
    <location>
        <begin position="228"/>
        <end position="248"/>
    </location>
</feature>
<dbReference type="InterPro" id="IPR036927">
    <property type="entry name" value="Cyt_c_oxase-like_su1_sf"/>
</dbReference>
<keyword evidence="5 8" id="KW-1133">Transmembrane helix</keyword>
<dbReference type="PRINTS" id="PR01165">
    <property type="entry name" value="CYCOXIDASEI"/>
</dbReference>
<feature type="domain" description="Cytochrome oxidase subunit I profile" evidence="9">
    <location>
        <begin position="10"/>
        <end position="493"/>
    </location>
</feature>
<dbReference type="SUPFAM" id="SSF81442">
    <property type="entry name" value="Cytochrome c oxidase subunit I-like"/>
    <property type="match status" value="1"/>
</dbReference>
<proteinExistence type="inferred from homology"/>
<dbReference type="PANTHER" id="PTHR10422">
    <property type="entry name" value="CYTOCHROME C OXIDASE SUBUNIT 1"/>
    <property type="match status" value="1"/>
</dbReference>
<gene>
    <name evidence="10" type="ORF">CVV65_00145</name>
</gene>
<feature type="transmembrane region" description="Helical" evidence="8">
    <location>
        <begin position="183"/>
        <end position="208"/>
    </location>
</feature>
<feature type="transmembrane region" description="Helical" evidence="8">
    <location>
        <begin position="526"/>
        <end position="546"/>
    </location>
</feature>
<dbReference type="RefSeq" id="WP_100666453.1">
    <property type="nucleotide sequence ID" value="NZ_CP024955.1"/>
</dbReference>
<feature type="transmembrane region" description="Helical" evidence="8">
    <location>
        <begin position="386"/>
        <end position="406"/>
    </location>
</feature>
<keyword evidence="7" id="KW-0479">Metal-binding</keyword>
<feature type="transmembrane region" description="Helical" evidence="8">
    <location>
        <begin position="66"/>
        <end position="89"/>
    </location>
</feature>